<keyword evidence="4" id="KW-1185">Reference proteome</keyword>
<dbReference type="Proteomes" id="UP000637578">
    <property type="component" value="Unassembled WGS sequence"/>
</dbReference>
<feature type="transmembrane region" description="Helical" evidence="2">
    <location>
        <begin position="137"/>
        <end position="154"/>
    </location>
</feature>
<dbReference type="AlphaFoldDB" id="A0A8J3CL49"/>
<evidence type="ECO:0000256" key="1">
    <source>
        <dbReference type="SAM" id="MobiDB-lite"/>
    </source>
</evidence>
<accession>A0A8J3CL49</accession>
<organism evidence="3 4">
    <name type="scientific">Longimycelium tulufanense</name>
    <dbReference type="NCBI Taxonomy" id="907463"/>
    <lineage>
        <taxon>Bacteria</taxon>
        <taxon>Bacillati</taxon>
        <taxon>Actinomycetota</taxon>
        <taxon>Actinomycetes</taxon>
        <taxon>Pseudonocardiales</taxon>
        <taxon>Pseudonocardiaceae</taxon>
        <taxon>Longimycelium</taxon>
    </lineage>
</organism>
<reference evidence="3" key="1">
    <citation type="journal article" date="2014" name="Int. J. Syst. Evol. Microbiol.">
        <title>Complete genome sequence of Corynebacterium casei LMG S-19264T (=DSM 44701T), isolated from a smear-ripened cheese.</title>
        <authorList>
            <consortium name="US DOE Joint Genome Institute (JGI-PGF)"/>
            <person name="Walter F."/>
            <person name="Albersmeier A."/>
            <person name="Kalinowski J."/>
            <person name="Ruckert C."/>
        </authorList>
    </citation>
    <scope>NUCLEOTIDE SEQUENCE</scope>
    <source>
        <strain evidence="3">CGMCC 4.5737</strain>
    </source>
</reference>
<dbReference type="EMBL" id="BMMK01000050">
    <property type="protein sequence ID" value="GGM81061.1"/>
    <property type="molecule type" value="Genomic_DNA"/>
</dbReference>
<keyword evidence="2" id="KW-0472">Membrane</keyword>
<evidence type="ECO:0000313" key="3">
    <source>
        <dbReference type="EMBL" id="GGM81061.1"/>
    </source>
</evidence>
<dbReference type="RefSeq" id="WP_189061760.1">
    <property type="nucleotide sequence ID" value="NZ_BMMK01000050.1"/>
</dbReference>
<feature type="transmembrane region" description="Helical" evidence="2">
    <location>
        <begin position="6"/>
        <end position="23"/>
    </location>
</feature>
<feature type="transmembrane region" description="Helical" evidence="2">
    <location>
        <begin position="114"/>
        <end position="131"/>
    </location>
</feature>
<comment type="caution">
    <text evidence="3">The sequence shown here is derived from an EMBL/GenBank/DDBJ whole genome shotgun (WGS) entry which is preliminary data.</text>
</comment>
<evidence type="ECO:0000313" key="4">
    <source>
        <dbReference type="Proteomes" id="UP000637578"/>
    </source>
</evidence>
<evidence type="ECO:0008006" key="5">
    <source>
        <dbReference type="Google" id="ProtNLM"/>
    </source>
</evidence>
<feature type="compositionally biased region" description="Basic residues" evidence="1">
    <location>
        <begin position="170"/>
        <end position="181"/>
    </location>
</feature>
<name>A0A8J3CL49_9PSEU</name>
<gene>
    <name evidence="3" type="ORF">GCM10012275_59640</name>
</gene>
<feature type="compositionally biased region" description="Acidic residues" evidence="1">
    <location>
        <begin position="214"/>
        <end position="224"/>
    </location>
</feature>
<evidence type="ECO:0000256" key="2">
    <source>
        <dbReference type="SAM" id="Phobius"/>
    </source>
</evidence>
<proteinExistence type="predicted"/>
<feature type="region of interest" description="Disordered" evidence="1">
    <location>
        <begin position="170"/>
        <end position="239"/>
    </location>
</feature>
<reference evidence="3" key="2">
    <citation type="submission" date="2020-09" db="EMBL/GenBank/DDBJ databases">
        <authorList>
            <person name="Sun Q."/>
            <person name="Zhou Y."/>
        </authorList>
    </citation>
    <scope>NUCLEOTIDE SEQUENCE</scope>
    <source>
        <strain evidence="3">CGMCC 4.5737</strain>
    </source>
</reference>
<feature type="region of interest" description="Disordered" evidence="1">
    <location>
        <begin position="42"/>
        <end position="67"/>
    </location>
</feature>
<keyword evidence="2" id="KW-1133">Transmembrane helix</keyword>
<dbReference type="InterPro" id="IPR053779">
    <property type="entry name" value="GlpR"/>
</dbReference>
<dbReference type="NCBIfam" id="NF045516">
    <property type="entry name" value="GlpR"/>
    <property type="match status" value="1"/>
</dbReference>
<sequence length="239" mass="26647">MPSSLIFAALAVAWLVVLVPMVARRRQEVNRTADSALAARVLRRGGRQPGAPPSNAEEGFAMPDPEHIEPIEDDERIDLVEEAEPRRYRPGRGGFDPELAAALAREKYQFRQRVVLVMLLLALATGVLAFIAVPMLWWVHGAIDLALVGYLTYLRRQVRIEEEIRQRRMARMAGGRRRTTGRAHPAAPPAEHPADDAEPAPPPRTPHPGATIVEIDDEDPEFDELDRPQPLSFRRASGE</sequence>
<protein>
    <recommendedName>
        <fullName evidence="5">Transmembrane protein</fullName>
    </recommendedName>
</protein>
<keyword evidence="2" id="KW-0812">Transmembrane</keyword>